<proteinExistence type="predicted"/>
<gene>
    <name evidence="1" type="ORF">MUN82_03915</name>
</gene>
<protein>
    <submittedName>
        <fullName evidence="1">Uncharacterized protein</fullName>
    </submittedName>
</protein>
<dbReference type="EMBL" id="CP095053">
    <property type="protein sequence ID" value="UOR06245.1"/>
    <property type="molecule type" value="Genomic_DNA"/>
</dbReference>
<keyword evidence="2" id="KW-1185">Reference proteome</keyword>
<evidence type="ECO:0000313" key="2">
    <source>
        <dbReference type="Proteomes" id="UP000829925"/>
    </source>
</evidence>
<dbReference type="KEGG" id="haei:MUN82_03915"/>
<dbReference type="InterPro" id="IPR008983">
    <property type="entry name" value="Tumour_necrosis_fac-like_dom"/>
</dbReference>
<accession>A0A8T9SWN6</accession>
<evidence type="ECO:0000313" key="1">
    <source>
        <dbReference type="EMBL" id="UOR06245.1"/>
    </source>
</evidence>
<sequence>MNELLLPDSDATFLVDRVAVTRCDNDLTKLDSVQSDYSTTINLPDAAPVRRALGHAEQGTSTTQLPYRKVPAVLRLGGVEVVPRGQLLTWGHTRHEGFEVQVFGGNSDFYAALGDKKLRELDLSQYDHVWSLNGILDGSLRTSAYRYELYDRGQGAPVADTALNVFEAGLWPTAYVRAVWEQIFKEAGTVWGGPMPPEFDQLVMPATEPFGYGEKVRKEHTSAAQRSGGLGTAGRVLKTSEFTHTLVYDSVAAPRYVDPGGGYNATTGVRTIQLAGYYRLKAGLRLFLRCDVGRVSGTLEVLVNGKPVAQDFVSTGSAAVGLLAEKERMLLQTGDTVTVRLSGKERTKVVVGERWEYGNSPLDDLDIFEVELLEDFPPGGLVRLQDWLPDLTQKELVKTVIGLYGLTQRTDAYSGAVLFTPTANVMPRLSTAPDWSGRIDASQSSSRSWRVGDYAQVNWFRWKEDSTTPEALKDLGSGSLLCDNTTLDATKDVLTLPFAATPTGAAGLPLVPYWKKKDAVDAAKLAEQKAIAADAKKSKLEREAARREVIALQYDTQSPQPRLLYTSANSRPVDLTDGLATLHDVALPVATFSGLDFASVLLPTFYPHLAAVLRRPLALTLSVRLSAAEVVAFEQLQPVWLEEEGSFFYVNKVAQWEADQPSSEAELLRLSE</sequence>
<name>A0A8T9SWN6_9BACT</name>
<organism evidence="1 2">
    <name type="scientific">Hymenobacter aerilatus</name>
    <dbReference type="NCBI Taxonomy" id="2932251"/>
    <lineage>
        <taxon>Bacteria</taxon>
        <taxon>Pseudomonadati</taxon>
        <taxon>Bacteroidota</taxon>
        <taxon>Cytophagia</taxon>
        <taxon>Cytophagales</taxon>
        <taxon>Hymenobacteraceae</taxon>
        <taxon>Hymenobacter</taxon>
    </lineage>
</organism>
<dbReference type="Gene3D" id="2.60.120.40">
    <property type="match status" value="1"/>
</dbReference>
<reference evidence="1 2" key="1">
    <citation type="submission" date="2022-04" db="EMBL/GenBank/DDBJ databases">
        <title>Hymenobacter sp. isolated from the air.</title>
        <authorList>
            <person name="Won M."/>
            <person name="Lee C.-M."/>
            <person name="Woen H.-Y."/>
            <person name="Kwon S.-W."/>
        </authorList>
    </citation>
    <scope>NUCLEOTIDE SEQUENCE [LARGE SCALE GENOMIC DNA]</scope>
    <source>
        <strain evidence="2">5413 J-13</strain>
    </source>
</reference>
<dbReference type="Proteomes" id="UP000829925">
    <property type="component" value="Chromosome"/>
</dbReference>
<dbReference type="AlphaFoldDB" id="A0A8T9SWN6"/>
<dbReference type="RefSeq" id="WP_245095166.1">
    <property type="nucleotide sequence ID" value="NZ_CP095053.1"/>
</dbReference>